<reference evidence="2" key="2">
    <citation type="submission" date="2015-08" db="UniProtKB">
        <authorList>
            <consortium name="WormBaseParasite"/>
        </authorList>
    </citation>
    <scope>IDENTIFICATION</scope>
</reference>
<evidence type="ECO:0000313" key="1">
    <source>
        <dbReference type="Proteomes" id="UP000035680"/>
    </source>
</evidence>
<accession>A0A0K0F0A2</accession>
<sequence length="69" mass="8389">MNFYTITSFRRSNNHFPRQQCTFKKIIETKIDIDSYFKRDSYLKVLLITDTNYGQISDFYKLFLIYIGN</sequence>
<keyword evidence="1" id="KW-1185">Reference proteome</keyword>
<protein>
    <submittedName>
        <fullName evidence="2">Uncharacterized protein</fullName>
    </submittedName>
</protein>
<reference evidence="1" key="1">
    <citation type="submission" date="2014-07" db="EMBL/GenBank/DDBJ databases">
        <authorList>
            <person name="Martin A.A"/>
            <person name="De Silva N."/>
        </authorList>
    </citation>
    <scope>NUCLEOTIDE SEQUENCE</scope>
</reference>
<dbReference type="WBParaSite" id="SVE_0221500.1">
    <property type="protein sequence ID" value="SVE_0221500.1"/>
    <property type="gene ID" value="SVE_0221500"/>
</dbReference>
<name>A0A0K0F0A2_STRVS</name>
<organism evidence="1 2">
    <name type="scientific">Strongyloides venezuelensis</name>
    <name type="common">Threadworm</name>
    <dbReference type="NCBI Taxonomy" id="75913"/>
    <lineage>
        <taxon>Eukaryota</taxon>
        <taxon>Metazoa</taxon>
        <taxon>Ecdysozoa</taxon>
        <taxon>Nematoda</taxon>
        <taxon>Chromadorea</taxon>
        <taxon>Rhabditida</taxon>
        <taxon>Tylenchina</taxon>
        <taxon>Panagrolaimomorpha</taxon>
        <taxon>Strongyloidoidea</taxon>
        <taxon>Strongyloididae</taxon>
        <taxon>Strongyloides</taxon>
    </lineage>
</organism>
<dbReference type="Proteomes" id="UP000035680">
    <property type="component" value="Unassembled WGS sequence"/>
</dbReference>
<evidence type="ECO:0000313" key="2">
    <source>
        <dbReference type="WBParaSite" id="SVE_0221500.1"/>
    </source>
</evidence>
<dbReference type="AlphaFoldDB" id="A0A0K0F0A2"/>
<proteinExistence type="predicted"/>